<feature type="region of interest" description="Disordered" evidence="5">
    <location>
        <begin position="401"/>
        <end position="473"/>
    </location>
</feature>
<keyword evidence="2 6" id="KW-0812">Transmembrane</keyword>
<gene>
    <name evidence="7" type="ORF">HYPSUDRAFT_41338</name>
</gene>
<dbReference type="GO" id="GO:0071944">
    <property type="term" value="C:cell periphery"/>
    <property type="evidence" value="ECO:0007669"/>
    <property type="project" value="UniProtKB-ARBA"/>
</dbReference>
<feature type="region of interest" description="Disordered" evidence="5">
    <location>
        <begin position="85"/>
        <end position="114"/>
    </location>
</feature>
<evidence type="ECO:0000256" key="5">
    <source>
        <dbReference type="SAM" id="MobiDB-lite"/>
    </source>
</evidence>
<dbReference type="AlphaFoldDB" id="A0A0D2P0F2"/>
<sequence length="737" mass="78798">MDAGLLSDSGLQQPVSLDGGVGITLGSDGQVQIDDNDGSLSHPESPDITPSDDNQVPTTVNSPLETNLITQFPYELLTSIPEAANTNIQPSPTSEVGYTSPGNTPIPSSSWDSTSLPSIAPTGLLSITSFAIPQSNAPTPSPTSIQTSLPWTTSQSFSVSSSSISPSTTMPEYSSTVTSLVGSVMTSIASGLPTAVSTLSSYSISQSSSQSVSASSISSQRIPSETILASPTPANFNVHSPTFYVGVAIGTVISIGLIAAFIAWWIRLRSRRRRRARMVVPWGTSGDGDGGGLEAGYRSINVNTAEIGAMNFGSREDLAHAQAWSPGGDRDVGEPKRAETYFSGPFYGLSDQRIPRRDYHVDFLNDPSYPTRRPGSAQIRHLPSHLLADDIVARHQRGKLNGELSNYPRHPREAFFSGNEHGYGGAKDEGPPPHIPRSMAERLRNLGKPTAEPPGGEPGPLPSPEGPRLGNDELEAWGHSFKTNLVNAFNAVAANLGTGAPRMNEDDKLSALPRRSTRRSIKSVYRERDQIDEKKISRNGSILTTASKPWTLEETADGVGIVHLHIGELEVTNPDVRPHMPLQTLSFGDGDSFSTCDDLGSGHHPVRTGETRVPLVASSKPQQAFIQPNYSSARQKSTDTVNGNTLSRRSSVYSMMSARSSALGRGHLSKFYPHRSGTGKQLTTDGTNEEDTVVIQPDAISRLSSSSSTILPGVGTRSSVDEIASRALKMRQNRINL</sequence>
<feature type="region of interest" description="Disordered" evidence="5">
    <location>
        <begin position="1"/>
        <end position="61"/>
    </location>
</feature>
<feature type="compositionally biased region" description="Polar residues" evidence="5">
    <location>
        <begin position="85"/>
        <end position="103"/>
    </location>
</feature>
<evidence type="ECO:0000256" key="1">
    <source>
        <dbReference type="ARBA" id="ARBA00004167"/>
    </source>
</evidence>
<feature type="compositionally biased region" description="Pro residues" evidence="5">
    <location>
        <begin position="451"/>
        <end position="465"/>
    </location>
</feature>
<protein>
    <submittedName>
        <fullName evidence="7">Uncharacterized protein</fullName>
    </submittedName>
</protein>
<dbReference type="STRING" id="945553.A0A0D2P0F2"/>
<dbReference type="GO" id="GO:0016020">
    <property type="term" value="C:membrane"/>
    <property type="evidence" value="ECO:0007669"/>
    <property type="project" value="UniProtKB-SubCell"/>
</dbReference>
<name>A0A0D2P0F2_HYPSF</name>
<evidence type="ECO:0000313" key="8">
    <source>
        <dbReference type="Proteomes" id="UP000054270"/>
    </source>
</evidence>
<evidence type="ECO:0000256" key="4">
    <source>
        <dbReference type="ARBA" id="ARBA00023136"/>
    </source>
</evidence>
<dbReference type="OrthoDB" id="3061923at2759"/>
<keyword evidence="8" id="KW-1185">Reference proteome</keyword>
<feature type="compositionally biased region" description="Low complexity" evidence="5">
    <location>
        <begin position="105"/>
        <end position="114"/>
    </location>
</feature>
<dbReference type="Proteomes" id="UP000054270">
    <property type="component" value="Unassembled WGS sequence"/>
</dbReference>
<dbReference type="EMBL" id="KN817552">
    <property type="protein sequence ID" value="KJA22171.1"/>
    <property type="molecule type" value="Genomic_DNA"/>
</dbReference>
<feature type="transmembrane region" description="Helical" evidence="6">
    <location>
        <begin position="243"/>
        <end position="266"/>
    </location>
</feature>
<organism evidence="7 8">
    <name type="scientific">Hypholoma sublateritium (strain FD-334 SS-4)</name>
    <dbReference type="NCBI Taxonomy" id="945553"/>
    <lineage>
        <taxon>Eukaryota</taxon>
        <taxon>Fungi</taxon>
        <taxon>Dikarya</taxon>
        <taxon>Basidiomycota</taxon>
        <taxon>Agaricomycotina</taxon>
        <taxon>Agaricomycetes</taxon>
        <taxon>Agaricomycetidae</taxon>
        <taxon>Agaricales</taxon>
        <taxon>Agaricineae</taxon>
        <taxon>Strophariaceae</taxon>
        <taxon>Hypholoma</taxon>
    </lineage>
</organism>
<accession>A0A0D2P0F2</accession>
<evidence type="ECO:0000313" key="7">
    <source>
        <dbReference type="EMBL" id="KJA22171.1"/>
    </source>
</evidence>
<dbReference type="InterPro" id="IPR051694">
    <property type="entry name" value="Immunoregulatory_rcpt-like"/>
</dbReference>
<dbReference type="PANTHER" id="PTHR15549">
    <property type="entry name" value="PAIRED IMMUNOGLOBULIN-LIKE TYPE 2 RECEPTOR"/>
    <property type="match status" value="1"/>
</dbReference>
<evidence type="ECO:0000256" key="3">
    <source>
        <dbReference type="ARBA" id="ARBA00022989"/>
    </source>
</evidence>
<evidence type="ECO:0000256" key="6">
    <source>
        <dbReference type="SAM" id="Phobius"/>
    </source>
</evidence>
<keyword evidence="3 6" id="KW-1133">Transmembrane helix</keyword>
<evidence type="ECO:0000256" key="2">
    <source>
        <dbReference type="ARBA" id="ARBA00022692"/>
    </source>
</evidence>
<keyword evidence="4 6" id="KW-0472">Membrane</keyword>
<proteinExistence type="predicted"/>
<reference evidence="8" key="1">
    <citation type="submission" date="2014-04" db="EMBL/GenBank/DDBJ databases">
        <title>Evolutionary Origins and Diversification of the Mycorrhizal Mutualists.</title>
        <authorList>
            <consortium name="DOE Joint Genome Institute"/>
            <consortium name="Mycorrhizal Genomics Consortium"/>
            <person name="Kohler A."/>
            <person name="Kuo A."/>
            <person name="Nagy L.G."/>
            <person name="Floudas D."/>
            <person name="Copeland A."/>
            <person name="Barry K.W."/>
            <person name="Cichocki N."/>
            <person name="Veneault-Fourrey C."/>
            <person name="LaButti K."/>
            <person name="Lindquist E.A."/>
            <person name="Lipzen A."/>
            <person name="Lundell T."/>
            <person name="Morin E."/>
            <person name="Murat C."/>
            <person name="Riley R."/>
            <person name="Ohm R."/>
            <person name="Sun H."/>
            <person name="Tunlid A."/>
            <person name="Henrissat B."/>
            <person name="Grigoriev I.V."/>
            <person name="Hibbett D.S."/>
            <person name="Martin F."/>
        </authorList>
    </citation>
    <scope>NUCLEOTIDE SEQUENCE [LARGE SCALE GENOMIC DNA]</scope>
    <source>
        <strain evidence="8">FD-334 SS-4</strain>
    </source>
</reference>
<feature type="compositionally biased region" description="Polar residues" evidence="5">
    <location>
        <begin position="51"/>
        <end position="61"/>
    </location>
</feature>
<comment type="subcellular location">
    <subcellularLocation>
        <location evidence="1">Membrane</location>
        <topology evidence="1">Single-pass membrane protein</topology>
    </subcellularLocation>
</comment>
<dbReference type="PANTHER" id="PTHR15549:SF26">
    <property type="entry name" value="AXIAL BUDDING PATTERN PROTEIN 2-RELATED"/>
    <property type="match status" value="1"/>
</dbReference>